<dbReference type="InterPro" id="IPR035901">
    <property type="entry name" value="GIY-YIG_endonuc_sf"/>
</dbReference>
<dbReference type="AlphaFoldDB" id="A0A5A5TI69"/>
<dbReference type="RefSeq" id="WP_172632346.1">
    <property type="nucleotide sequence ID" value="NZ_BIXY01000086.1"/>
</dbReference>
<dbReference type="EMBL" id="BIXY01000086">
    <property type="protein sequence ID" value="GCF10888.1"/>
    <property type="molecule type" value="Genomic_DNA"/>
</dbReference>
<evidence type="ECO:0000259" key="1">
    <source>
        <dbReference type="PROSITE" id="PS50164"/>
    </source>
</evidence>
<dbReference type="SMART" id="SM00465">
    <property type="entry name" value="GIYc"/>
    <property type="match status" value="1"/>
</dbReference>
<protein>
    <recommendedName>
        <fullName evidence="1">GIY-YIG domain-containing protein</fullName>
    </recommendedName>
</protein>
<gene>
    <name evidence="2" type="ORF">KDI_44520</name>
</gene>
<feature type="domain" description="GIY-YIG" evidence="1">
    <location>
        <begin position="2"/>
        <end position="92"/>
    </location>
</feature>
<evidence type="ECO:0000313" key="3">
    <source>
        <dbReference type="Proteomes" id="UP000322530"/>
    </source>
</evidence>
<dbReference type="PROSITE" id="PS50164">
    <property type="entry name" value="GIY_YIG"/>
    <property type="match status" value="1"/>
</dbReference>
<name>A0A5A5TI69_9CHLR</name>
<evidence type="ECO:0000313" key="2">
    <source>
        <dbReference type="EMBL" id="GCF10888.1"/>
    </source>
</evidence>
<keyword evidence="3" id="KW-1185">Reference proteome</keyword>
<dbReference type="Pfam" id="PF01541">
    <property type="entry name" value="GIY-YIG"/>
    <property type="match status" value="1"/>
</dbReference>
<dbReference type="Gene3D" id="3.40.1440.10">
    <property type="entry name" value="GIY-YIG endonuclease"/>
    <property type="match status" value="1"/>
</dbReference>
<dbReference type="Proteomes" id="UP000322530">
    <property type="component" value="Unassembled WGS sequence"/>
</dbReference>
<comment type="caution">
    <text evidence="2">The sequence shown here is derived from an EMBL/GenBank/DDBJ whole genome shotgun (WGS) entry which is preliminary data.</text>
</comment>
<accession>A0A5A5TI69</accession>
<organism evidence="2 3">
    <name type="scientific">Dictyobacter arantiisoli</name>
    <dbReference type="NCBI Taxonomy" id="2014874"/>
    <lineage>
        <taxon>Bacteria</taxon>
        <taxon>Bacillati</taxon>
        <taxon>Chloroflexota</taxon>
        <taxon>Ktedonobacteria</taxon>
        <taxon>Ktedonobacterales</taxon>
        <taxon>Dictyobacteraceae</taxon>
        <taxon>Dictyobacter</taxon>
    </lineage>
</organism>
<reference evidence="2 3" key="1">
    <citation type="submission" date="2019-01" db="EMBL/GenBank/DDBJ databases">
        <title>Draft genome sequence of Dictyobacter sp. Uno17.</title>
        <authorList>
            <person name="Wang C.M."/>
            <person name="Zheng Y."/>
            <person name="Sakai Y."/>
            <person name="Abe K."/>
            <person name="Yokota A."/>
            <person name="Yabe S."/>
        </authorList>
    </citation>
    <scope>NUCLEOTIDE SEQUENCE [LARGE SCALE GENOMIC DNA]</scope>
    <source>
        <strain evidence="2 3">Uno17</strain>
    </source>
</reference>
<proteinExistence type="predicted"/>
<dbReference type="SUPFAM" id="SSF82771">
    <property type="entry name" value="GIY-YIG endonuclease"/>
    <property type="match status" value="1"/>
</dbReference>
<sequence length="174" mass="20631">MFTYTIYALQDPRNNKVRYVGLTASALETRLKEHMQATSGGSDKIRWLHELEQLGVKPKIKILEEDVEAGMAEERETYWINYYHRISPLTNINKLKPNKYSLYFDPELDEKNSEERWMNMRQTARLLGLNYQTLCILVARGEVRSKKSGNWNVRLVEINEIKKVFQKRFYPEPN</sequence>
<dbReference type="InterPro" id="IPR000305">
    <property type="entry name" value="GIY-YIG_endonuc"/>
</dbReference>